<protein>
    <recommendedName>
        <fullName evidence="3">C-type lectin domain-containing protein</fullName>
    </recommendedName>
</protein>
<evidence type="ECO:0000313" key="5">
    <source>
        <dbReference type="Proteomes" id="UP000195442"/>
    </source>
</evidence>
<keyword evidence="1" id="KW-1015">Disulfide bond</keyword>
<evidence type="ECO:0000313" key="4">
    <source>
        <dbReference type="EMBL" id="SJM95528.1"/>
    </source>
</evidence>
<dbReference type="InterPro" id="IPR016187">
    <property type="entry name" value="CTDL_fold"/>
</dbReference>
<dbReference type="Gene3D" id="3.10.100.10">
    <property type="entry name" value="Mannose-Binding Protein A, subunit A"/>
    <property type="match status" value="1"/>
</dbReference>
<feature type="signal peptide" evidence="2">
    <location>
        <begin position="1"/>
        <end position="30"/>
    </location>
</feature>
<name>A0A1R4HH04_9GAMM</name>
<dbReference type="Pfam" id="PF00059">
    <property type="entry name" value="Lectin_C"/>
    <property type="match status" value="1"/>
</dbReference>
<dbReference type="AlphaFoldDB" id="A0A1R4HH04"/>
<feature type="chain" id="PRO_5012932828" description="C-type lectin domain-containing protein" evidence="2">
    <location>
        <begin position="31"/>
        <end position="322"/>
    </location>
</feature>
<dbReference type="InterPro" id="IPR050976">
    <property type="entry name" value="Snaclec"/>
</dbReference>
<gene>
    <name evidence="4" type="ORF">CRENPOLYSF2_60010</name>
</gene>
<dbReference type="PANTHER" id="PTHR22991:SF40">
    <property type="entry name" value="PROTEIN CBG13490"/>
    <property type="match status" value="1"/>
</dbReference>
<evidence type="ECO:0000256" key="1">
    <source>
        <dbReference type="ARBA" id="ARBA00023157"/>
    </source>
</evidence>
<dbReference type="EMBL" id="FUKJ01000424">
    <property type="protein sequence ID" value="SJM95528.1"/>
    <property type="molecule type" value="Genomic_DNA"/>
</dbReference>
<feature type="domain" description="C-type lectin" evidence="3">
    <location>
        <begin position="36"/>
        <end position="158"/>
    </location>
</feature>
<dbReference type="RefSeq" id="WP_179210314.1">
    <property type="nucleotide sequence ID" value="NZ_FUKJ01000424.1"/>
</dbReference>
<keyword evidence="5" id="KW-1185">Reference proteome</keyword>
<sequence length="322" mass="35142">MQKLHNISVKILAYIGAALAGLLLTNPSWAADSISWSAGTKHNNHSYQSFEVSQISWDAAQYKCDGLGGYLATITTKEEQGFVAANFLVPSKGFKGGHHIGGFKDTNNKWHWITTGEPWSYNNLYVGAQGEGTHLAIYGNGWWLRKNISADIDGYICEWNSKKTKILSSAVVDIDGNGTFELATLYQNTKTNASIVEIKDLTTNVLLSTLNFSAGTGSALGMVVLKNIETSNTTPEIGVLRYTGTKSIVQIKDVKDDKKTVGSITFLDSTYVPKAISVAPDVNHNGSNEITVFGTDKTTPAHTQMETRDSKTTNLLQFQPFF</sequence>
<dbReference type="InterPro" id="IPR001304">
    <property type="entry name" value="C-type_lectin-like"/>
</dbReference>
<dbReference type="SUPFAM" id="SSF56436">
    <property type="entry name" value="C-type lectin-like"/>
    <property type="match status" value="1"/>
</dbReference>
<evidence type="ECO:0000259" key="3">
    <source>
        <dbReference type="SMART" id="SM00034"/>
    </source>
</evidence>
<organism evidence="4 5">
    <name type="scientific">Crenothrix polyspora</name>
    <dbReference type="NCBI Taxonomy" id="360316"/>
    <lineage>
        <taxon>Bacteria</taxon>
        <taxon>Pseudomonadati</taxon>
        <taxon>Pseudomonadota</taxon>
        <taxon>Gammaproteobacteria</taxon>
        <taxon>Methylococcales</taxon>
        <taxon>Crenotrichaceae</taxon>
        <taxon>Crenothrix</taxon>
    </lineage>
</organism>
<proteinExistence type="predicted"/>
<keyword evidence="2" id="KW-0732">Signal</keyword>
<dbReference type="SMART" id="SM00034">
    <property type="entry name" value="CLECT"/>
    <property type="match status" value="1"/>
</dbReference>
<dbReference type="InterPro" id="IPR016186">
    <property type="entry name" value="C-type_lectin-like/link_sf"/>
</dbReference>
<dbReference type="Proteomes" id="UP000195442">
    <property type="component" value="Unassembled WGS sequence"/>
</dbReference>
<dbReference type="PANTHER" id="PTHR22991">
    <property type="entry name" value="PROTEIN CBG13490"/>
    <property type="match status" value="1"/>
</dbReference>
<evidence type="ECO:0000256" key="2">
    <source>
        <dbReference type="SAM" id="SignalP"/>
    </source>
</evidence>
<accession>A0A1R4HH04</accession>
<reference evidence="5" key="1">
    <citation type="submission" date="2017-02" db="EMBL/GenBank/DDBJ databases">
        <authorList>
            <person name="Daims H."/>
        </authorList>
    </citation>
    <scope>NUCLEOTIDE SEQUENCE [LARGE SCALE GENOMIC DNA]</scope>
</reference>